<dbReference type="PRINTS" id="PR00481">
    <property type="entry name" value="LAMNOPPTDASE"/>
</dbReference>
<organism evidence="6 7">
    <name type="scientific">Candidatus Kaiserbacteria bacterium CG10_big_fil_rev_8_21_14_0_10_49_17</name>
    <dbReference type="NCBI Taxonomy" id="1974609"/>
    <lineage>
        <taxon>Bacteria</taxon>
        <taxon>Candidatus Kaiseribacteriota</taxon>
    </lineage>
</organism>
<proteinExistence type="inferred from homology"/>
<keyword evidence="2 6" id="KW-0031">Aminopeptidase</keyword>
<dbReference type="Proteomes" id="UP000228809">
    <property type="component" value="Unassembled WGS sequence"/>
</dbReference>
<dbReference type="InterPro" id="IPR043472">
    <property type="entry name" value="Macro_dom-like"/>
</dbReference>
<dbReference type="CDD" id="cd00433">
    <property type="entry name" value="Peptidase_M17"/>
    <property type="match status" value="1"/>
</dbReference>
<gene>
    <name evidence="6" type="ORF">COU17_00175</name>
</gene>
<comment type="similarity">
    <text evidence="1">Belongs to the peptidase M17 family.</text>
</comment>
<dbReference type="GO" id="GO:0070006">
    <property type="term" value="F:metalloaminopeptidase activity"/>
    <property type="evidence" value="ECO:0007669"/>
    <property type="project" value="InterPro"/>
</dbReference>
<evidence type="ECO:0000313" key="6">
    <source>
        <dbReference type="EMBL" id="PIT91393.1"/>
    </source>
</evidence>
<evidence type="ECO:0000256" key="3">
    <source>
        <dbReference type="ARBA" id="ARBA00022670"/>
    </source>
</evidence>
<protein>
    <submittedName>
        <fullName evidence="6">Leucyl aminopeptidase</fullName>
    </submittedName>
</protein>
<evidence type="ECO:0000256" key="2">
    <source>
        <dbReference type="ARBA" id="ARBA00022438"/>
    </source>
</evidence>
<dbReference type="InterPro" id="IPR011356">
    <property type="entry name" value="Leucine_aapep/pepB"/>
</dbReference>
<reference evidence="7" key="1">
    <citation type="submission" date="2017-09" db="EMBL/GenBank/DDBJ databases">
        <title>Depth-based differentiation of microbial function through sediment-hosted aquifers and enrichment of novel symbionts in the deep terrestrial subsurface.</title>
        <authorList>
            <person name="Probst A.J."/>
            <person name="Ladd B."/>
            <person name="Jarett J.K."/>
            <person name="Geller-Mcgrath D.E."/>
            <person name="Sieber C.M.K."/>
            <person name="Emerson J.B."/>
            <person name="Anantharaman K."/>
            <person name="Thomas B.C."/>
            <person name="Malmstrom R."/>
            <person name="Stieglmeier M."/>
            <person name="Klingl A."/>
            <person name="Woyke T."/>
            <person name="Ryan C.M."/>
            <person name="Banfield J.F."/>
        </authorList>
    </citation>
    <scope>NUCLEOTIDE SEQUENCE [LARGE SCALE GENOMIC DNA]</scope>
</reference>
<dbReference type="GO" id="GO:0005737">
    <property type="term" value="C:cytoplasm"/>
    <property type="evidence" value="ECO:0007669"/>
    <property type="project" value="InterPro"/>
</dbReference>
<dbReference type="GO" id="GO:0006508">
    <property type="term" value="P:proteolysis"/>
    <property type="evidence" value="ECO:0007669"/>
    <property type="project" value="UniProtKB-KW"/>
</dbReference>
<dbReference type="PANTHER" id="PTHR11963:SF23">
    <property type="entry name" value="CYTOSOL AMINOPEPTIDASE"/>
    <property type="match status" value="1"/>
</dbReference>
<sequence length="462" mass="50513">MNISYPKSASGKALLIRLDESGSTRLIERPKKADELRVKSGKKKNITRRMLHTLARRVVRSARSHNASVIAIEYSDFVFAHLDLSDEEIGSLLAQNFCMADFEFRKFKTAPKDGWKSIQTIEVQNAPAEAKRGFSEGLLIGEYVNHCRELADSPAGDMTPKILAREARALSKGLPITVRSFGRAQLTKMKMGAVLGVAKGSREEPQFIVMEYTGGAKNEKPIVFIGKGVTFDTGGINIKTGDSSLGMHLDMSGGAAVIAAIALIARLEVKRNVVALIPAVENMTAGESYRPGDILRSLSGKTIEVINTDAEGRVILADALTYAERYKPQLVVDVATLTGGSLAALGQQANAFFATDDELRQKIWELSEESGDYAWPLPLWSEYEALIKSSRADLANLATKGNTRYGDVTNAAAFLWQFAKKYPWVHIDIAPRMTTVPSDELAAGAAGSPVRLLYRIANEYRE</sequence>
<evidence type="ECO:0000256" key="1">
    <source>
        <dbReference type="ARBA" id="ARBA00009528"/>
    </source>
</evidence>
<feature type="domain" description="Cytosol aminopeptidase" evidence="5">
    <location>
        <begin position="307"/>
        <end position="314"/>
    </location>
</feature>
<dbReference type="Gene3D" id="3.40.630.10">
    <property type="entry name" value="Zn peptidases"/>
    <property type="match status" value="1"/>
</dbReference>
<keyword evidence="4" id="KW-0378">Hydrolase</keyword>
<evidence type="ECO:0000259" key="5">
    <source>
        <dbReference type="PROSITE" id="PS00631"/>
    </source>
</evidence>
<dbReference type="Gene3D" id="3.40.220.10">
    <property type="entry name" value="Leucine Aminopeptidase, subunit E, domain 1"/>
    <property type="match status" value="1"/>
</dbReference>
<dbReference type="AlphaFoldDB" id="A0A2M6WF43"/>
<comment type="caution">
    <text evidence="6">The sequence shown here is derived from an EMBL/GenBank/DDBJ whole genome shotgun (WGS) entry which is preliminary data.</text>
</comment>
<dbReference type="InterPro" id="IPR000819">
    <property type="entry name" value="Peptidase_M17_C"/>
</dbReference>
<keyword evidence="3" id="KW-0645">Protease</keyword>
<dbReference type="GO" id="GO:0030145">
    <property type="term" value="F:manganese ion binding"/>
    <property type="evidence" value="ECO:0007669"/>
    <property type="project" value="InterPro"/>
</dbReference>
<dbReference type="PROSITE" id="PS00631">
    <property type="entry name" value="CYTOSOL_AP"/>
    <property type="match status" value="1"/>
</dbReference>
<dbReference type="Pfam" id="PF00883">
    <property type="entry name" value="Peptidase_M17"/>
    <property type="match status" value="1"/>
</dbReference>
<dbReference type="SUPFAM" id="SSF53187">
    <property type="entry name" value="Zn-dependent exopeptidases"/>
    <property type="match status" value="1"/>
</dbReference>
<evidence type="ECO:0000313" key="7">
    <source>
        <dbReference type="Proteomes" id="UP000228809"/>
    </source>
</evidence>
<accession>A0A2M6WF43</accession>
<dbReference type="SUPFAM" id="SSF52949">
    <property type="entry name" value="Macro domain-like"/>
    <property type="match status" value="1"/>
</dbReference>
<dbReference type="EMBL" id="PFBJ01000003">
    <property type="protein sequence ID" value="PIT91393.1"/>
    <property type="molecule type" value="Genomic_DNA"/>
</dbReference>
<dbReference type="PANTHER" id="PTHR11963">
    <property type="entry name" value="LEUCINE AMINOPEPTIDASE-RELATED"/>
    <property type="match status" value="1"/>
</dbReference>
<evidence type="ECO:0000256" key="4">
    <source>
        <dbReference type="ARBA" id="ARBA00022801"/>
    </source>
</evidence>
<name>A0A2M6WF43_9BACT</name>